<evidence type="ECO:0000256" key="1">
    <source>
        <dbReference type="SAM" id="Coils"/>
    </source>
</evidence>
<name>A0A9P1G587_9DINO</name>
<dbReference type="Proteomes" id="UP001152797">
    <property type="component" value="Unassembled WGS sequence"/>
</dbReference>
<dbReference type="OrthoDB" id="415436at2759"/>
<feature type="region of interest" description="Disordered" evidence="2">
    <location>
        <begin position="1"/>
        <end position="36"/>
    </location>
</feature>
<keyword evidence="5" id="KW-1185">Reference proteome</keyword>
<keyword evidence="4" id="KW-0808">Transferase</keyword>
<gene>
    <name evidence="3" type="ORF">C1SCF055_LOCUS27481</name>
</gene>
<reference evidence="4 5" key="2">
    <citation type="submission" date="2024-05" db="EMBL/GenBank/DDBJ databases">
        <authorList>
            <person name="Chen Y."/>
            <person name="Shah S."/>
            <person name="Dougan E. K."/>
            <person name="Thang M."/>
            <person name="Chan C."/>
        </authorList>
    </citation>
    <scope>NUCLEOTIDE SEQUENCE [LARGE SCALE GENOMIC DNA]</scope>
</reference>
<keyword evidence="1" id="KW-0175">Coiled coil</keyword>
<proteinExistence type="predicted"/>
<evidence type="ECO:0000313" key="5">
    <source>
        <dbReference type="Proteomes" id="UP001152797"/>
    </source>
</evidence>
<dbReference type="EMBL" id="CAMXCT020002936">
    <property type="protein sequence ID" value="CAL1154809.1"/>
    <property type="molecule type" value="Genomic_DNA"/>
</dbReference>
<dbReference type="EMBL" id="CAMXCT030002936">
    <property type="protein sequence ID" value="CAL4788746.1"/>
    <property type="molecule type" value="Genomic_DNA"/>
</dbReference>
<evidence type="ECO:0000313" key="4">
    <source>
        <dbReference type="EMBL" id="CAL4788746.1"/>
    </source>
</evidence>
<organism evidence="3">
    <name type="scientific">Cladocopium goreaui</name>
    <dbReference type="NCBI Taxonomy" id="2562237"/>
    <lineage>
        <taxon>Eukaryota</taxon>
        <taxon>Sar</taxon>
        <taxon>Alveolata</taxon>
        <taxon>Dinophyceae</taxon>
        <taxon>Suessiales</taxon>
        <taxon>Symbiodiniaceae</taxon>
        <taxon>Cladocopium</taxon>
    </lineage>
</organism>
<protein>
    <submittedName>
        <fullName evidence="4">Myosin heavy chain kinase C</fullName>
    </submittedName>
</protein>
<comment type="caution">
    <text evidence="3">The sequence shown here is derived from an EMBL/GenBank/DDBJ whole genome shotgun (WGS) entry which is preliminary data.</text>
</comment>
<keyword evidence="4" id="KW-0418">Kinase</keyword>
<accession>A0A9P1G587</accession>
<dbReference type="EMBL" id="CAMXCT010002936">
    <property type="protein sequence ID" value="CAI4001434.1"/>
    <property type="molecule type" value="Genomic_DNA"/>
</dbReference>
<dbReference type="GO" id="GO:0016301">
    <property type="term" value="F:kinase activity"/>
    <property type="evidence" value="ECO:0007669"/>
    <property type="project" value="UniProtKB-KW"/>
</dbReference>
<evidence type="ECO:0000256" key="2">
    <source>
        <dbReference type="SAM" id="MobiDB-lite"/>
    </source>
</evidence>
<dbReference type="AlphaFoldDB" id="A0A9P1G587"/>
<feature type="coiled-coil region" evidence="1">
    <location>
        <begin position="164"/>
        <end position="191"/>
    </location>
</feature>
<reference evidence="3" key="1">
    <citation type="submission" date="2022-10" db="EMBL/GenBank/DDBJ databases">
        <authorList>
            <person name="Chen Y."/>
            <person name="Dougan E. K."/>
            <person name="Chan C."/>
            <person name="Rhodes N."/>
            <person name="Thang M."/>
        </authorList>
    </citation>
    <scope>NUCLEOTIDE SEQUENCE</scope>
</reference>
<feature type="compositionally biased region" description="Polar residues" evidence="2">
    <location>
        <begin position="1"/>
        <end position="24"/>
    </location>
</feature>
<sequence>MAIGKNFQSAGSFNSGSRPTSRPTSGRPASGRPISAALSETGAWRLNVQREDGPARQQRAIASDTLSRTALEEFIGDLNKTGRPLREYTTRGGLYLKYKAARNMDDPASKALGAENVDRLLAEICLSSPSVLRITDDLELSEQTTSSGSDDLVKEIVGTASASFMTALARLAELREEVQEHREEKKKQANANLSKVAYQALYGMKKAVMQEPKLEQVTRARRRRSSVGSVPSEVSEVHFDEEQMFKDSTKRFDDWMWNHLKTERKLARQRQCPRLPPVRLDMRLLGLA</sequence>
<evidence type="ECO:0000313" key="3">
    <source>
        <dbReference type="EMBL" id="CAI4001434.1"/>
    </source>
</evidence>